<dbReference type="Proteomes" id="UP000028826">
    <property type="component" value="Unassembled WGS sequence"/>
</dbReference>
<sequence length="219" mass="23191">MSNPDHFFDEVNEEVRRERLKGAALRYGWVAALAVLLVVGGAGVWEWRKHQARESAEAFGDEMIAALQVEDATARHGTFEAIAARETGGRRALASMLAADAAAEAGEPASAARALSSVGGDASLAPAWRELARLRQVVAAGDTMPEADRRAALDELSRPGAPYRALALEQVALLQIASGDRETAMTSLRALLQEPDVTPGLRRRASQLIVALGGTLDAG</sequence>
<gene>
    <name evidence="1" type="ORF">CN97_05010</name>
</gene>
<dbReference type="STRING" id="195105.CN97_05010"/>
<dbReference type="OrthoDB" id="7173339at2"/>
<proteinExistence type="predicted"/>
<dbReference type="AlphaFoldDB" id="A0A086YBZ1"/>
<reference evidence="1 2" key="1">
    <citation type="submission" date="2014-03" db="EMBL/GenBank/DDBJ databases">
        <title>Genome of Haematobacter massiliensis CCUG 47968.</title>
        <authorList>
            <person name="Wang D."/>
            <person name="Wang G."/>
        </authorList>
    </citation>
    <scope>NUCLEOTIDE SEQUENCE [LARGE SCALE GENOMIC DNA]</scope>
    <source>
        <strain evidence="1 2">CCUG 47968</strain>
    </source>
</reference>
<name>A0A086YBZ1_9RHOB</name>
<evidence type="ECO:0000313" key="1">
    <source>
        <dbReference type="EMBL" id="KFI31791.1"/>
    </source>
</evidence>
<keyword evidence="2" id="KW-1185">Reference proteome</keyword>
<dbReference type="eggNOG" id="COG4649">
    <property type="taxonomic scope" value="Bacteria"/>
</dbReference>
<comment type="caution">
    <text evidence="1">The sequence shown here is derived from an EMBL/GenBank/DDBJ whole genome shotgun (WGS) entry which is preliminary data.</text>
</comment>
<protein>
    <submittedName>
        <fullName evidence="1">Uncharacterized protein</fullName>
    </submittedName>
</protein>
<evidence type="ECO:0000313" key="2">
    <source>
        <dbReference type="Proteomes" id="UP000028826"/>
    </source>
</evidence>
<organism evidence="1 2">
    <name type="scientific">Haematobacter massiliensis</name>
    <dbReference type="NCBI Taxonomy" id="195105"/>
    <lineage>
        <taxon>Bacteria</taxon>
        <taxon>Pseudomonadati</taxon>
        <taxon>Pseudomonadota</taxon>
        <taxon>Alphaproteobacteria</taxon>
        <taxon>Rhodobacterales</taxon>
        <taxon>Paracoccaceae</taxon>
        <taxon>Haematobacter</taxon>
    </lineage>
</organism>
<accession>A0A086YBZ1</accession>
<dbReference type="EMBL" id="JGYG01000001">
    <property type="protein sequence ID" value="KFI31791.1"/>
    <property type="molecule type" value="Genomic_DNA"/>
</dbReference>
<dbReference type="RefSeq" id="WP_035705730.1">
    <property type="nucleotide sequence ID" value="NZ_CAMIFG010000212.1"/>
</dbReference>